<keyword evidence="1" id="KW-0282">Flagellum</keyword>
<dbReference type="Gene3D" id="1.20.1330.10">
    <property type="entry name" value="f41 fragment of flagellin, N-terminal domain"/>
    <property type="match status" value="1"/>
</dbReference>
<dbReference type="RefSeq" id="WP_109456955.1">
    <property type="nucleotide sequence ID" value="NZ_QFBC01000002.1"/>
</dbReference>
<keyword evidence="2" id="KW-1185">Reference proteome</keyword>
<dbReference type="OrthoDB" id="8328560at2"/>
<gene>
    <name evidence="1" type="ORF">DEM27_04160</name>
</gene>
<sequence length="257" mass="27213">MSSTEDAAGRAAAASDVATLGLQAATDIVAEIQSKLIHARFPGVDRDVIDAEIAVLKQQLLDVAQAASFDGENWLDTGGSSLVKSLVAPSRDPRGPAAISTIQFDTGQILLISRQDSALGLLTRSYPGVTMNGCSFLYYLLDTSARPRASPEAREIGMSSLTEDDELDGMIAAIGVLLAEPVEAGEKLRAATGATVAGGDYFSGLRDMLQTSIGRRIEADLQQEEAKSEAEKAQQKLELSGLNIANDQSRTLRSLCR</sequence>
<dbReference type="AlphaFoldDB" id="A0A2U2DU68"/>
<accession>A0A2U2DU68</accession>
<name>A0A2U2DU68_9HYPH</name>
<keyword evidence="1" id="KW-0969">Cilium</keyword>
<keyword evidence="1" id="KW-0966">Cell projection</keyword>
<dbReference type="Proteomes" id="UP000245252">
    <property type="component" value="Unassembled WGS sequence"/>
</dbReference>
<evidence type="ECO:0000313" key="1">
    <source>
        <dbReference type="EMBL" id="PWE56850.1"/>
    </source>
</evidence>
<dbReference type="EMBL" id="QFBC01000002">
    <property type="protein sequence ID" value="PWE56850.1"/>
    <property type="molecule type" value="Genomic_DNA"/>
</dbReference>
<proteinExistence type="predicted"/>
<evidence type="ECO:0000313" key="2">
    <source>
        <dbReference type="Proteomes" id="UP000245252"/>
    </source>
</evidence>
<protein>
    <submittedName>
        <fullName evidence="1">Flagellar hook associated protein</fullName>
    </submittedName>
</protein>
<organism evidence="1 2">
    <name type="scientific">Metarhizobium album</name>
    <dbReference type="NCBI Taxonomy" id="2182425"/>
    <lineage>
        <taxon>Bacteria</taxon>
        <taxon>Pseudomonadati</taxon>
        <taxon>Pseudomonadota</taxon>
        <taxon>Alphaproteobacteria</taxon>
        <taxon>Hyphomicrobiales</taxon>
        <taxon>Rhizobiaceae</taxon>
        <taxon>Metarhizobium</taxon>
    </lineage>
</organism>
<reference evidence="1 2" key="1">
    <citation type="submission" date="2018-05" db="EMBL/GenBank/DDBJ databases">
        <title>The draft genome of strain NS-104.</title>
        <authorList>
            <person name="Hang P."/>
            <person name="Jiang J."/>
        </authorList>
    </citation>
    <scope>NUCLEOTIDE SEQUENCE [LARGE SCALE GENOMIC DNA]</scope>
    <source>
        <strain evidence="1 2">NS-104</strain>
    </source>
</reference>
<comment type="caution">
    <text evidence="1">The sequence shown here is derived from an EMBL/GenBank/DDBJ whole genome shotgun (WGS) entry which is preliminary data.</text>
</comment>
<dbReference type="SUPFAM" id="SSF64518">
    <property type="entry name" value="Phase 1 flagellin"/>
    <property type="match status" value="1"/>
</dbReference>